<organism evidence="2 3">
    <name type="scientific">Cryobacterium melibiosiphilum</name>
    <dbReference type="NCBI Taxonomy" id="995039"/>
    <lineage>
        <taxon>Bacteria</taxon>
        <taxon>Bacillati</taxon>
        <taxon>Actinomycetota</taxon>
        <taxon>Actinomycetes</taxon>
        <taxon>Micrococcales</taxon>
        <taxon>Microbacteriaceae</taxon>
        <taxon>Cryobacterium</taxon>
    </lineage>
</organism>
<evidence type="ECO:0000313" key="2">
    <source>
        <dbReference type="EMBL" id="RJT87835.1"/>
    </source>
</evidence>
<dbReference type="Proteomes" id="UP000272015">
    <property type="component" value="Unassembled WGS sequence"/>
</dbReference>
<reference evidence="2 3" key="1">
    <citation type="submission" date="2018-09" db="EMBL/GenBank/DDBJ databases">
        <title>Novel species of Cryobacterium.</title>
        <authorList>
            <person name="Liu Q."/>
            <person name="Xin Y.-H."/>
        </authorList>
    </citation>
    <scope>NUCLEOTIDE SEQUENCE [LARGE SCALE GENOMIC DNA]</scope>
    <source>
        <strain evidence="2 3">Hh39</strain>
    </source>
</reference>
<feature type="compositionally biased region" description="Basic residues" evidence="1">
    <location>
        <begin position="16"/>
        <end position="25"/>
    </location>
</feature>
<gene>
    <name evidence="2" type="ORF">D6T64_13330</name>
</gene>
<keyword evidence="3" id="KW-1185">Reference proteome</keyword>
<dbReference type="SUPFAM" id="SSF55486">
    <property type="entry name" value="Metalloproteases ('zincins'), catalytic domain"/>
    <property type="match status" value="1"/>
</dbReference>
<dbReference type="AlphaFoldDB" id="A0A3A5MFE3"/>
<dbReference type="OrthoDB" id="4989780at2"/>
<dbReference type="RefSeq" id="WP_119975170.1">
    <property type="nucleotide sequence ID" value="NZ_JBHSQA010000011.1"/>
</dbReference>
<proteinExistence type="predicted"/>
<comment type="caution">
    <text evidence="2">The sequence shown here is derived from an EMBL/GenBank/DDBJ whole genome shotgun (WGS) entry which is preliminary data.</text>
</comment>
<dbReference type="EMBL" id="QZVS01000087">
    <property type="protein sequence ID" value="RJT87835.1"/>
    <property type="molecule type" value="Genomic_DNA"/>
</dbReference>
<dbReference type="CDD" id="cd12954">
    <property type="entry name" value="MMP_TTHA0227_like_1"/>
    <property type="match status" value="1"/>
</dbReference>
<protein>
    <submittedName>
        <fullName evidence="2">Metallopeptidase family protein</fullName>
    </submittedName>
</protein>
<feature type="region of interest" description="Disordered" evidence="1">
    <location>
        <begin position="1"/>
        <end position="33"/>
    </location>
</feature>
<evidence type="ECO:0000256" key="1">
    <source>
        <dbReference type="SAM" id="MobiDB-lite"/>
    </source>
</evidence>
<evidence type="ECO:0000313" key="3">
    <source>
        <dbReference type="Proteomes" id="UP000272015"/>
    </source>
</evidence>
<sequence>MPRSRRSSSPEPTVRGRGRDRHGRGIRSSATGPYLPPLRTRIDLFDMTVASTVEYLRGVWPEELADVRFLTAAGPATVPAGTDVSIERWHVSAAERRVVFYRLPIQRLSRLHLNDEMHQRMMIESCVFRGIAELLGKDPWDIAPDRFRHF</sequence>
<accession>A0A3A5MFE3</accession>
<name>A0A3A5MFE3_9MICO</name>